<dbReference type="InterPro" id="IPR003660">
    <property type="entry name" value="HAMP_dom"/>
</dbReference>
<dbReference type="EMBL" id="UOGA01000292">
    <property type="protein sequence ID" value="VAX25218.1"/>
    <property type="molecule type" value="Genomic_DNA"/>
</dbReference>
<evidence type="ECO:0000313" key="7">
    <source>
        <dbReference type="EMBL" id="VAX25218.1"/>
    </source>
</evidence>
<evidence type="ECO:0000259" key="5">
    <source>
        <dbReference type="PROSITE" id="PS50111"/>
    </source>
</evidence>
<comment type="similarity">
    <text evidence="2">Belongs to the methyl-accepting chemotaxis (MCP) protein family.</text>
</comment>
<dbReference type="InterPro" id="IPR051310">
    <property type="entry name" value="MCP_chemotaxis"/>
</dbReference>
<dbReference type="Gene3D" id="1.10.287.950">
    <property type="entry name" value="Methyl-accepting chemotaxis protein"/>
    <property type="match status" value="1"/>
</dbReference>
<evidence type="ECO:0008006" key="8">
    <source>
        <dbReference type="Google" id="ProtNLM"/>
    </source>
</evidence>
<dbReference type="GO" id="GO:0005886">
    <property type="term" value="C:plasma membrane"/>
    <property type="evidence" value="ECO:0007669"/>
    <property type="project" value="TreeGrafter"/>
</dbReference>
<dbReference type="SUPFAM" id="SSF58104">
    <property type="entry name" value="Methyl-accepting chemotaxis protein (MCP) signaling domain"/>
    <property type="match status" value="1"/>
</dbReference>
<feature type="domain" description="Methyl-accepting transducer" evidence="5">
    <location>
        <begin position="270"/>
        <end position="499"/>
    </location>
</feature>
<sequence length="532" mass="58575">MSFNFLRRVKIKTRLAISLATLAILLIIIGMVWRQTADKIGSGLDRVTNVYFPVQMAGMEMELAVVEIKQFFTDASFSHPDDTTQGADKWREIFRINSEKIIDTTDTPGVINKIARISEQFDRFYTMAKAMPREYVDNGLEVGAAAMVKIEGLAKKLRQEIRAVTNEAKAEMIKTLAETRNLTFSANLRGKIAFAGLALVFLFLAGYVYRSITTPLNEIIARLRVISRGPVVDLSKSIETGYNDEISEMGELFNEFIYKIRSIIAQLSETIGNLQSDTSKLSTKTEQRLSHTASQQQQVDMVSTNIEEVSEAVSNITARSAEVTRATSETKEIAVNSGDIIGDSASVIVKLSDYSAKISNLLLVIEDIAKQTDLLAINASIEAANAGEQGKGFAVVADEVRKLAERTTKSTAEIGIVIHDIEAYSSGAVSAMKNSSEAMNRIIHESARIYNMMEQINATAKKQSGVVKVTVANVKKAQEVSQEFSSRAEESKAEAVEINRHASKLKFAVDQFKVNLTKETSKSIVLLSGKKE</sequence>
<dbReference type="SMART" id="SM00304">
    <property type="entry name" value="HAMP"/>
    <property type="match status" value="1"/>
</dbReference>
<accession>A0A3B1CMM1</accession>
<feature type="coiled-coil region" evidence="3">
    <location>
        <begin position="147"/>
        <end position="174"/>
    </location>
</feature>
<dbReference type="PROSITE" id="PS50111">
    <property type="entry name" value="CHEMOTAXIS_TRANSDUC_2"/>
    <property type="match status" value="1"/>
</dbReference>
<protein>
    <recommendedName>
        <fullName evidence="8">Methyl-accepting chemotaxis protein</fullName>
    </recommendedName>
</protein>
<keyword evidence="4" id="KW-1133">Transmembrane helix</keyword>
<dbReference type="Pfam" id="PF00672">
    <property type="entry name" value="HAMP"/>
    <property type="match status" value="1"/>
</dbReference>
<dbReference type="PROSITE" id="PS50885">
    <property type="entry name" value="HAMP"/>
    <property type="match status" value="1"/>
</dbReference>
<dbReference type="GO" id="GO:0004888">
    <property type="term" value="F:transmembrane signaling receptor activity"/>
    <property type="evidence" value="ECO:0007669"/>
    <property type="project" value="InterPro"/>
</dbReference>
<keyword evidence="4" id="KW-0812">Transmembrane</keyword>
<gene>
    <name evidence="7" type="ORF">MNBD_NITROSPINAE04-632</name>
</gene>
<dbReference type="PANTHER" id="PTHR43531:SF11">
    <property type="entry name" value="METHYL-ACCEPTING CHEMOTAXIS PROTEIN 3"/>
    <property type="match status" value="1"/>
</dbReference>
<organism evidence="7">
    <name type="scientific">hydrothermal vent metagenome</name>
    <dbReference type="NCBI Taxonomy" id="652676"/>
    <lineage>
        <taxon>unclassified sequences</taxon>
        <taxon>metagenomes</taxon>
        <taxon>ecological metagenomes</taxon>
    </lineage>
</organism>
<dbReference type="CDD" id="cd06225">
    <property type="entry name" value="HAMP"/>
    <property type="match status" value="1"/>
</dbReference>
<dbReference type="InterPro" id="IPR004089">
    <property type="entry name" value="MCPsignal_dom"/>
</dbReference>
<evidence type="ECO:0000256" key="2">
    <source>
        <dbReference type="ARBA" id="ARBA00029447"/>
    </source>
</evidence>
<feature type="domain" description="HAMP" evidence="6">
    <location>
        <begin position="210"/>
        <end position="265"/>
    </location>
</feature>
<dbReference type="GO" id="GO:0006935">
    <property type="term" value="P:chemotaxis"/>
    <property type="evidence" value="ECO:0007669"/>
    <property type="project" value="UniProtKB-KW"/>
</dbReference>
<dbReference type="GO" id="GO:0007165">
    <property type="term" value="P:signal transduction"/>
    <property type="evidence" value="ECO:0007669"/>
    <property type="project" value="InterPro"/>
</dbReference>
<reference evidence="7" key="1">
    <citation type="submission" date="2018-06" db="EMBL/GenBank/DDBJ databases">
        <authorList>
            <person name="Zhirakovskaya E."/>
        </authorList>
    </citation>
    <scope>NUCLEOTIDE SEQUENCE</scope>
</reference>
<dbReference type="AlphaFoldDB" id="A0A3B1CMM1"/>
<keyword evidence="1" id="KW-0145">Chemotaxis</keyword>
<evidence type="ECO:0000259" key="6">
    <source>
        <dbReference type="PROSITE" id="PS50885"/>
    </source>
</evidence>
<proteinExistence type="inferred from homology"/>
<dbReference type="PRINTS" id="PR00260">
    <property type="entry name" value="CHEMTRNSDUCR"/>
</dbReference>
<dbReference type="SMART" id="SM00283">
    <property type="entry name" value="MA"/>
    <property type="match status" value="1"/>
</dbReference>
<evidence type="ECO:0000256" key="3">
    <source>
        <dbReference type="SAM" id="Coils"/>
    </source>
</evidence>
<dbReference type="PANTHER" id="PTHR43531">
    <property type="entry name" value="PROTEIN ICFG"/>
    <property type="match status" value="1"/>
</dbReference>
<evidence type="ECO:0000256" key="1">
    <source>
        <dbReference type="ARBA" id="ARBA00022500"/>
    </source>
</evidence>
<feature type="transmembrane region" description="Helical" evidence="4">
    <location>
        <begin position="192"/>
        <end position="209"/>
    </location>
</feature>
<dbReference type="Pfam" id="PF00015">
    <property type="entry name" value="MCPsignal"/>
    <property type="match status" value="1"/>
</dbReference>
<keyword evidence="4" id="KW-0472">Membrane</keyword>
<evidence type="ECO:0000256" key="4">
    <source>
        <dbReference type="SAM" id="Phobius"/>
    </source>
</evidence>
<name>A0A3B1CMM1_9ZZZZ</name>
<dbReference type="InterPro" id="IPR004090">
    <property type="entry name" value="Chemotax_Me-accpt_rcpt"/>
</dbReference>
<keyword evidence="3" id="KW-0175">Coiled coil</keyword>